<keyword evidence="4 9" id="KW-0812">Transmembrane</keyword>
<keyword evidence="6 9" id="KW-0472">Membrane</keyword>
<organism evidence="11 12">
    <name type="scientific">Bogoriella caseilytica</name>
    <dbReference type="NCBI Taxonomy" id="56055"/>
    <lineage>
        <taxon>Bacteria</taxon>
        <taxon>Bacillati</taxon>
        <taxon>Actinomycetota</taxon>
        <taxon>Actinomycetes</taxon>
        <taxon>Micrococcales</taxon>
        <taxon>Bogoriellaceae</taxon>
        <taxon>Bogoriella</taxon>
    </lineage>
</organism>
<feature type="transmembrane region" description="Helical" evidence="9">
    <location>
        <begin position="312"/>
        <end position="334"/>
    </location>
</feature>
<keyword evidence="5 9" id="KW-1133">Transmembrane helix</keyword>
<comment type="similarity">
    <text evidence="7">Belongs to the major facilitator superfamily. Drug:H(+) antiporter-3 (DHA3) (TC 2.A.1.21) family.</text>
</comment>
<dbReference type="PANTHER" id="PTHR23513:SF9">
    <property type="entry name" value="ENTEROBACTIN EXPORTER ENTS"/>
    <property type="match status" value="1"/>
</dbReference>
<feature type="domain" description="Major facilitator superfamily (MFS) profile" evidence="10">
    <location>
        <begin position="1"/>
        <end position="399"/>
    </location>
</feature>
<evidence type="ECO:0000256" key="4">
    <source>
        <dbReference type="ARBA" id="ARBA00022692"/>
    </source>
</evidence>
<dbReference type="CDD" id="cd06173">
    <property type="entry name" value="MFS_MefA_like"/>
    <property type="match status" value="1"/>
</dbReference>
<reference evidence="11 12" key="1">
    <citation type="submission" date="2018-11" db="EMBL/GenBank/DDBJ databases">
        <title>Sequencing the genomes of 1000 actinobacteria strains.</title>
        <authorList>
            <person name="Klenk H.-P."/>
        </authorList>
    </citation>
    <scope>NUCLEOTIDE SEQUENCE [LARGE SCALE GENOMIC DNA]</scope>
    <source>
        <strain evidence="11 12">DSM 11294</strain>
    </source>
</reference>
<evidence type="ECO:0000256" key="5">
    <source>
        <dbReference type="ARBA" id="ARBA00022989"/>
    </source>
</evidence>
<dbReference type="GO" id="GO:0022857">
    <property type="term" value="F:transmembrane transporter activity"/>
    <property type="evidence" value="ECO:0007669"/>
    <property type="project" value="InterPro"/>
</dbReference>
<evidence type="ECO:0000256" key="8">
    <source>
        <dbReference type="ARBA" id="ARBA00040914"/>
    </source>
</evidence>
<evidence type="ECO:0000313" key="12">
    <source>
        <dbReference type="Proteomes" id="UP000280668"/>
    </source>
</evidence>
<dbReference type="SUPFAM" id="SSF103473">
    <property type="entry name" value="MFS general substrate transporter"/>
    <property type="match status" value="1"/>
</dbReference>
<evidence type="ECO:0000256" key="9">
    <source>
        <dbReference type="SAM" id="Phobius"/>
    </source>
</evidence>
<feature type="transmembrane region" description="Helical" evidence="9">
    <location>
        <begin position="38"/>
        <end position="62"/>
    </location>
</feature>
<evidence type="ECO:0000259" key="10">
    <source>
        <dbReference type="PROSITE" id="PS50850"/>
    </source>
</evidence>
<protein>
    <recommendedName>
        <fullName evidence="8">Multidrug efflux pump Tap</fullName>
    </recommendedName>
</protein>
<feature type="transmembrane region" description="Helical" evidence="9">
    <location>
        <begin position="287"/>
        <end position="306"/>
    </location>
</feature>
<dbReference type="AlphaFoldDB" id="A0A3N2BBQ8"/>
<feature type="transmembrane region" description="Helical" evidence="9">
    <location>
        <begin position="346"/>
        <end position="367"/>
    </location>
</feature>
<feature type="transmembrane region" description="Helical" evidence="9">
    <location>
        <begin position="167"/>
        <end position="188"/>
    </location>
</feature>
<dbReference type="GO" id="GO:0005886">
    <property type="term" value="C:plasma membrane"/>
    <property type="evidence" value="ECO:0007669"/>
    <property type="project" value="UniProtKB-SubCell"/>
</dbReference>
<dbReference type="InterPro" id="IPR011701">
    <property type="entry name" value="MFS"/>
</dbReference>
<accession>A0A3N2BBQ8</accession>
<dbReference type="EMBL" id="RKHK01000001">
    <property type="protein sequence ID" value="ROR72504.1"/>
    <property type="molecule type" value="Genomic_DNA"/>
</dbReference>
<gene>
    <name evidence="11" type="ORF">EDD31_0856</name>
</gene>
<keyword evidence="2" id="KW-0813">Transport</keyword>
<proteinExistence type="inferred from homology"/>
<feature type="transmembrane region" description="Helical" evidence="9">
    <location>
        <begin position="221"/>
        <end position="244"/>
    </location>
</feature>
<evidence type="ECO:0000256" key="6">
    <source>
        <dbReference type="ARBA" id="ARBA00023136"/>
    </source>
</evidence>
<evidence type="ECO:0000256" key="1">
    <source>
        <dbReference type="ARBA" id="ARBA00004429"/>
    </source>
</evidence>
<dbReference type="Gene3D" id="1.20.1250.20">
    <property type="entry name" value="MFS general substrate transporter like domains"/>
    <property type="match status" value="1"/>
</dbReference>
<keyword evidence="3" id="KW-1003">Cell membrane</keyword>
<evidence type="ECO:0000256" key="3">
    <source>
        <dbReference type="ARBA" id="ARBA00022475"/>
    </source>
</evidence>
<dbReference type="PROSITE" id="PS50850">
    <property type="entry name" value="MFS"/>
    <property type="match status" value="1"/>
</dbReference>
<keyword evidence="12" id="KW-1185">Reference proteome</keyword>
<feature type="transmembrane region" description="Helical" evidence="9">
    <location>
        <begin position="256"/>
        <end position="275"/>
    </location>
</feature>
<dbReference type="RefSeq" id="WP_123303054.1">
    <property type="nucleotide sequence ID" value="NZ_RKHK01000001.1"/>
</dbReference>
<evidence type="ECO:0000256" key="2">
    <source>
        <dbReference type="ARBA" id="ARBA00022448"/>
    </source>
</evidence>
<sequence>MRRVVVFYLSSITLAVLGQSIAAIALPLIVLTTTGSVLGTGAVAAATAIPGLLAGLFMGVVLDRINRRTAAVMSDLISAAAIAALPIIDLITGLNLGWFMLFGALSALGDGPGVTARETLLPAIVRHGGISAERLMGLRETMTTIALLLGPAAAGTLMGFFDGTTVLWITAATSLVAAVMMLMLPAVVGRSAAADGEMPKLAGTGWSQLKDGWKALLTSRFLVGVTLLMIAALVTVASLQGLILPVYFTTEGSPELLGFVLTSLAAGSLLGGLTYTVTGARGRRRVWFVLGICGSAVGLMVVASLAEIWVVFVGAFVLGFFNALFGALISVLNIERIPDEMRGRILGTQNALVPAAAPAGIAGAAVMVEFLSLGAAALIIVSIWVLFVIYGLFASAFRTLEKSPPEELQEA</sequence>
<evidence type="ECO:0000256" key="7">
    <source>
        <dbReference type="ARBA" id="ARBA00038075"/>
    </source>
</evidence>
<dbReference type="PANTHER" id="PTHR23513">
    <property type="entry name" value="INTEGRAL MEMBRANE EFFLUX PROTEIN-RELATED"/>
    <property type="match status" value="1"/>
</dbReference>
<dbReference type="Proteomes" id="UP000280668">
    <property type="component" value="Unassembled WGS sequence"/>
</dbReference>
<dbReference type="InterPro" id="IPR020846">
    <property type="entry name" value="MFS_dom"/>
</dbReference>
<name>A0A3N2BBQ8_9MICO</name>
<evidence type="ECO:0000313" key="11">
    <source>
        <dbReference type="EMBL" id="ROR72504.1"/>
    </source>
</evidence>
<dbReference type="InterPro" id="IPR036259">
    <property type="entry name" value="MFS_trans_sf"/>
</dbReference>
<feature type="transmembrane region" description="Helical" evidence="9">
    <location>
        <begin position="373"/>
        <end position="393"/>
    </location>
</feature>
<comment type="caution">
    <text evidence="11">The sequence shown here is derived from an EMBL/GenBank/DDBJ whole genome shotgun (WGS) entry which is preliminary data.</text>
</comment>
<dbReference type="Pfam" id="PF07690">
    <property type="entry name" value="MFS_1"/>
    <property type="match status" value="1"/>
</dbReference>
<comment type="subcellular location">
    <subcellularLocation>
        <location evidence="1">Cell inner membrane</location>
        <topology evidence="1">Multi-pass membrane protein</topology>
    </subcellularLocation>
</comment>
<dbReference type="OrthoDB" id="3177993at2"/>